<evidence type="ECO:0000256" key="8">
    <source>
        <dbReference type="ARBA" id="ARBA00023209"/>
    </source>
</evidence>
<dbReference type="GO" id="GO:0043772">
    <property type="term" value="F:acyl-phosphate glycerol-3-phosphate acyltransferase activity"/>
    <property type="evidence" value="ECO:0007669"/>
    <property type="project" value="UniProtKB-UniRule"/>
</dbReference>
<evidence type="ECO:0000256" key="9">
    <source>
        <dbReference type="ARBA" id="ARBA00023264"/>
    </source>
</evidence>
<accession>A0A852VGH9</accession>
<comment type="similarity">
    <text evidence="10">Belongs to the PlsY family.</text>
</comment>
<keyword evidence="8 10" id="KW-0594">Phospholipid biosynthesis</keyword>
<keyword evidence="2 10" id="KW-0444">Lipid biosynthesis</keyword>
<protein>
    <recommendedName>
        <fullName evidence="10">Glycerol-3-phosphate acyltransferase</fullName>
    </recommendedName>
    <alternativeName>
        <fullName evidence="10">Acyl-PO4 G3P acyltransferase</fullName>
    </alternativeName>
    <alternativeName>
        <fullName evidence="10">Acyl-phosphate--glycerol-3-phosphate acyltransferase</fullName>
    </alternativeName>
    <alternativeName>
        <fullName evidence="10">G3P acyltransferase</fullName>
        <shortName evidence="10">GPAT</shortName>
        <ecNumber evidence="10">2.3.1.275</ecNumber>
    </alternativeName>
    <alternativeName>
        <fullName evidence="10">Lysophosphatidic acid synthase</fullName>
        <shortName evidence="10">LPA synthase</shortName>
    </alternativeName>
</protein>
<evidence type="ECO:0000256" key="3">
    <source>
        <dbReference type="ARBA" id="ARBA00022679"/>
    </source>
</evidence>
<dbReference type="EC" id="2.3.1.275" evidence="10"/>
<dbReference type="NCBIfam" id="TIGR00023">
    <property type="entry name" value="glycerol-3-phosphate 1-O-acyltransferase PlsY"/>
    <property type="match status" value="1"/>
</dbReference>
<dbReference type="PANTHER" id="PTHR30309:SF0">
    <property type="entry name" value="GLYCEROL-3-PHOSPHATE ACYLTRANSFERASE-RELATED"/>
    <property type="match status" value="1"/>
</dbReference>
<organism evidence="11 12">
    <name type="scientific">Tunturiibacter lichenicola</name>
    <dbReference type="NCBI Taxonomy" id="2051959"/>
    <lineage>
        <taxon>Bacteria</taxon>
        <taxon>Pseudomonadati</taxon>
        <taxon>Acidobacteriota</taxon>
        <taxon>Terriglobia</taxon>
        <taxon>Terriglobales</taxon>
        <taxon>Acidobacteriaceae</taxon>
        <taxon>Tunturiibacter</taxon>
    </lineage>
</organism>
<evidence type="ECO:0000256" key="2">
    <source>
        <dbReference type="ARBA" id="ARBA00022516"/>
    </source>
</evidence>
<dbReference type="HAMAP" id="MF_01043">
    <property type="entry name" value="PlsY"/>
    <property type="match status" value="1"/>
</dbReference>
<dbReference type="UniPathway" id="UPA00085"/>
<evidence type="ECO:0000256" key="7">
    <source>
        <dbReference type="ARBA" id="ARBA00023136"/>
    </source>
</evidence>
<evidence type="ECO:0000313" key="12">
    <source>
        <dbReference type="Proteomes" id="UP000564385"/>
    </source>
</evidence>
<comment type="subunit">
    <text evidence="10">Probably interacts with PlsX.</text>
</comment>
<keyword evidence="7 10" id="KW-0472">Membrane</keyword>
<comment type="catalytic activity">
    <reaction evidence="10">
        <text>an acyl phosphate + sn-glycerol 3-phosphate = a 1-acyl-sn-glycero-3-phosphate + phosphate</text>
        <dbReference type="Rhea" id="RHEA:34075"/>
        <dbReference type="ChEBI" id="CHEBI:43474"/>
        <dbReference type="ChEBI" id="CHEBI:57597"/>
        <dbReference type="ChEBI" id="CHEBI:57970"/>
        <dbReference type="ChEBI" id="CHEBI:59918"/>
        <dbReference type="EC" id="2.3.1.275"/>
    </reaction>
</comment>
<gene>
    <name evidence="10" type="primary">plsY</name>
    <name evidence="11" type="ORF">HDF08_002388</name>
</gene>
<feature type="transmembrane region" description="Helical" evidence="10">
    <location>
        <begin position="156"/>
        <end position="179"/>
    </location>
</feature>
<proteinExistence type="inferred from homology"/>
<evidence type="ECO:0000256" key="1">
    <source>
        <dbReference type="ARBA" id="ARBA00022475"/>
    </source>
</evidence>
<dbReference type="AlphaFoldDB" id="A0A852VGH9"/>
<keyword evidence="9 10" id="KW-1208">Phospholipid metabolism</keyword>
<keyword evidence="4 10" id="KW-0812">Transmembrane</keyword>
<name>A0A852VGH9_9BACT</name>
<comment type="function">
    <text evidence="10">Catalyzes the transfer of an acyl group from acyl-phosphate (acyl-PO(4)) to glycerol-3-phosphate (G3P) to form lysophosphatidic acid (LPA). This enzyme utilizes acyl-phosphate as fatty acyl donor, but not acyl-CoA or acyl-ACP.</text>
</comment>
<dbReference type="GO" id="GO:0008654">
    <property type="term" value="P:phospholipid biosynthetic process"/>
    <property type="evidence" value="ECO:0007669"/>
    <property type="project" value="UniProtKB-UniRule"/>
</dbReference>
<feature type="transmembrane region" description="Helical" evidence="10">
    <location>
        <begin position="82"/>
        <end position="102"/>
    </location>
</feature>
<feature type="transmembrane region" description="Helical" evidence="10">
    <location>
        <begin position="114"/>
        <end position="136"/>
    </location>
</feature>
<keyword evidence="11" id="KW-0012">Acyltransferase</keyword>
<reference evidence="11 12" key="1">
    <citation type="submission" date="2020-07" db="EMBL/GenBank/DDBJ databases">
        <title>Genomic Encyclopedia of Type Strains, Phase IV (KMG-V): Genome sequencing to study the core and pangenomes of soil and plant-associated prokaryotes.</title>
        <authorList>
            <person name="Whitman W."/>
        </authorList>
    </citation>
    <scope>NUCLEOTIDE SEQUENCE [LARGE SCALE GENOMIC DNA]</scope>
    <source>
        <strain evidence="11 12">M8UP22</strain>
    </source>
</reference>
<keyword evidence="1 10" id="KW-1003">Cell membrane</keyword>
<dbReference type="SMART" id="SM01207">
    <property type="entry name" value="G3P_acyltransf"/>
    <property type="match status" value="1"/>
</dbReference>
<keyword evidence="3 10" id="KW-0808">Transferase</keyword>
<comment type="pathway">
    <text evidence="10">Lipid metabolism; phospholipid metabolism.</text>
</comment>
<dbReference type="Pfam" id="PF02660">
    <property type="entry name" value="G3P_acyltransf"/>
    <property type="match status" value="1"/>
</dbReference>
<dbReference type="GO" id="GO:0005886">
    <property type="term" value="C:plasma membrane"/>
    <property type="evidence" value="ECO:0007669"/>
    <property type="project" value="UniProtKB-SubCell"/>
</dbReference>
<dbReference type="PANTHER" id="PTHR30309">
    <property type="entry name" value="INNER MEMBRANE PROTEIN YGIH"/>
    <property type="match status" value="1"/>
</dbReference>
<comment type="subcellular location">
    <subcellularLocation>
        <location evidence="10">Cell membrane</location>
        <topology evidence="10">Multi-pass membrane protein</topology>
    </subcellularLocation>
</comment>
<evidence type="ECO:0000256" key="4">
    <source>
        <dbReference type="ARBA" id="ARBA00022692"/>
    </source>
</evidence>
<sequence length="203" mass="21495">MNPWLLSIPLAYLLGSIPFGYLLVKIFRHEDIRATGSGNIGATNVARSGAKGLGIATLLLDVGKSFLAVKIALHLAPGNYDLAVITAVAAIVGHVFPIWLGFRGGKGVASALGVMLALSLAAAACTFGIFLVIFLLTRYVSLASMIGSATFPLFGLYFLPQRTPLVIAGLIFIPLLVIVKHHENIRRLLAGTESRFGKKKAVA</sequence>
<evidence type="ECO:0000313" key="11">
    <source>
        <dbReference type="EMBL" id="NYF90321.1"/>
    </source>
</evidence>
<dbReference type="InterPro" id="IPR003811">
    <property type="entry name" value="G3P_acylTferase_PlsY"/>
</dbReference>
<dbReference type="EMBL" id="JACCCU010000001">
    <property type="protein sequence ID" value="NYF90321.1"/>
    <property type="molecule type" value="Genomic_DNA"/>
</dbReference>
<feature type="transmembrane region" description="Helical" evidence="10">
    <location>
        <begin position="6"/>
        <end position="24"/>
    </location>
</feature>
<dbReference type="Proteomes" id="UP000564385">
    <property type="component" value="Unassembled WGS sequence"/>
</dbReference>
<keyword evidence="5 10" id="KW-1133">Transmembrane helix</keyword>
<comment type="caution">
    <text evidence="11">The sequence shown here is derived from an EMBL/GenBank/DDBJ whole genome shotgun (WGS) entry which is preliminary data.</text>
</comment>
<evidence type="ECO:0000256" key="5">
    <source>
        <dbReference type="ARBA" id="ARBA00022989"/>
    </source>
</evidence>
<keyword evidence="6 10" id="KW-0443">Lipid metabolism</keyword>
<evidence type="ECO:0000256" key="10">
    <source>
        <dbReference type="HAMAP-Rule" id="MF_01043"/>
    </source>
</evidence>
<evidence type="ECO:0000256" key="6">
    <source>
        <dbReference type="ARBA" id="ARBA00023098"/>
    </source>
</evidence>